<evidence type="ECO:0000256" key="1">
    <source>
        <dbReference type="SAM" id="MobiDB-lite"/>
    </source>
</evidence>
<proteinExistence type="predicted"/>
<reference evidence="3" key="2">
    <citation type="submission" date="2015-01" db="EMBL/GenBank/DDBJ databases">
        <title>Evolutionary Origins and Diversification of the Mycorrhizal Mutualists.</title>
        <authorList>
            <consortium name="DOE Joint Genome Institute"/>
            <consortium name="Mycorrhizal Genomics Consortium"/>
            <person name="Kohler A."/>
            <person name="Kuo A."/>
            <person name="Nagy L.G."/>
            <person name="Floudas D."/>
            <person name="Copeland A."/>
            <person name="Barry K.W."/>
            <person name="Cichocki N."/>
            <person name="Veneault-Fourrey C."/>
            <person name="LaButti K."/>
            <person name="Lindquist E.A."/>
            <person name="Lipzen A."/>
            <person name="Lundell T."/>
            <person name="Morin E."/>
            <person name="Murat C."/>
            <person name="Riley R."/>
            <person name="Ohm R."/>
            <person name="Sun H."/>
            <person name="Tunlid A."/>
            <person name="Henrissat B."/>
            <person name="Grigoriev I.V."/>
            <person name="Hibbett D.S."/>
            <person name="Martin F."/>
        </authorList>
    </citation>
    <scope>NUCLEOTIDE SEQUENCE [LARGE SCALE GENOMIC DNA]</scope>
    <source>
        <strain evidence="3">Foug A</strain>
    </source>
</reference>
<feature type="region of interest" description="Disordered" evidence="1">
    <location>
        <begin position="1"/>
        <end position="92"/>
    </location>
</feature>
<keyword evidence="3" id="KW-1185">Reference proteome</keyword>
<dbReference type="AlphaFoldDB" id="A0A0C3D6Y5"/>
<dbReference type="HOGENOM" id="CLU_2414549_0_0_1"/>
<sequence length="92" mass="9599">MAIERSSRAASRRGKMGTSGCGSTLAVSTSEAAQSNQRPSIPCTGGTKTQRYAMRTSMTSTAHPFPLRATMSGMPSRTAGQSGSRVGGRCKR</sequence>
<feature type="compositionally biased region" description="Polar residues" evidence="1">
    <location>
        <begin position="21"/>
        <end position="39"/>
    </location>
</feature>
<gene>
    <name evidence="2" type="ORF">SCLCIDRAFT_1220346</name>
</gene>
<dbReference type="Proteomes" id="UP000053989">
    <property type="component" value="Unassembled WGS sequence"/>
</dbReference>
<name>A0A0C3D6Y5_9AGAM</name>
<evidence type="ECO:0000313" key="3">
    <source>
        <dbReference type="Proteomes" id="UP000053989"/>
    </source>
</evidence>
<feature type="compositionally biased region" description="Polar residues" evidence="1">
    <location>
        <begin position="73"/>
        <end position="84"/>
    </location>
</feature>
<accession>A0A0C3D6Y5</accession>
<organism evidence="2 3">
    <name type="scientific">Scleroderma citrinum Foug A</name>
    <dbReference type="NCBI Taxonomy" id="1036808"/>
    <lineage>
        <taxon>Eukaryota</taxon>
        <taxon>Fungi</taxon>
        <taxon>Dikarya</taxon>
        <taxon>Basidiomycota</taxon>
        <taxon>Agaricomycotina</taxon>
        <taxon>Agaricomycetes</taxon>
        <taxon>Agaricomycetidae</taxon>
        <taxon>Boletales</taxon>
        <taxon>Sclerodermatineae</taxon>
        <taxon>Sclerodermataceae</taxon>
        <taxon>Scleroderma</taxon>
    </lineage>
</organism>
<reference evidence="2 3" key="1">
    <citation type="submission" date="2014-04" db="EMBL/GenBank/DDBJ databases">
        <authorList>
            <consortium name="DOE Joint Genome Institute"/>
            <person name="Kuo A."/>
            <person name="Kohler A."/>
            <person name="Nagy L.G."/>
            <person name="Floudas D."/>
            <person name="Copeland A."/>
            <person name="Barry K.W."/>
            <person name="Cichocki N."/>
            <person name="Veneault-Fourrey C."/>
            <person name="LaButti K."/>
            <person name="Lindquist E.A."/>
            <person name="Lipzen A."/>
            <person name="Lundell T."/>
            <person name="Morin E."/>
            <person name="Murat C."/>
            <person name="Sun H."/>
            <person name="Tunlid A."/>
            <person name="Henrissat B."/>
            <person name="Grigoriev I.V."/>
            <person name="Hibbett D.S."/>
            <person name="Martin F."/>
            <person name="Nordberg H.P."/>
            <person name="Cantor M.N."/>
            <person name="Hua S.X."/>
        </authorList>
    </citation>
    <scope>NUCLEOTIDE SEQUENCE [LARGE SCALE GENOMIC DNA]</scope>
    <source>
        <strain evidence="2 3">Foug A</strain>
    </source>
</reference>
<feature type="compositionally biased region" description="Polar residues" evidence="1">
    <location>
        <begin position="46"/>
        <end position="62"/>
    </location>
</feature>
<dbReference type="InParanoid" id="A0A0C3D6Y5"/>
<dbReference type="EMBL" id="KN822115">
    <property type="protein sequence ID" value="KIM56540.1"/>
    <property type="molecule type" value="Genomic_DNA"/>
</dbReference>
<evidence type="ECO:0000313" key="2">
    <source>
        <dbReference type="EMBL" id="KIM56540.1"/>
    </source>
</evidence>
<protein>
    <submittedName>
        <fullName evidence="2">Uncharacterized protein</fullName>
    </submittedName>
</protein>